<evidence type="ECO:0000256" key="1">
    <source>
        <dbReference type="SAM" id="SignalP"/>
    </source>
</evidence>
<accession>A0A0R2PT54</accession>
<keyword evidence="1" id="KW-0732">Signal</keyword>
<gene>
    <name evidence="2" type="ORF">ABR63_07665</name>
</gene>
<organism evidence="2 3">
    <name type="scientific">SAR86 cluster bacterium BACL1 MAG-120920-bin57</name>
    <dbReference type="NCBI Taxonomy" id="1655571"/>
    <lineage>
        <taxon>Bacteria</taxon>
        <taxon>Pseudomonadati</taxon>
        <taxon>Pseudomonadota</taxon>
        <taxon>Gammaproteobacteria</taxon>
        <taxon>SAR86 cluster</taxon>
    </lineage>
</organism>
<feature type="signal peptide" evidence="1">
    <location>
        <begin position="1"/>
        <end position="20"/>
    </location>
</feature>
<proteinExistence type="predicted"/>
<evidence type="ECO:0000313" key="3">
    <source>
        <dbReference type="Proteomes" id="UP000050874"/>
    </source>
</evidence>
<dbReference type="Proteomes" id="UP000050874">
    <property type="component" value="Unassembled WGS sequence"/>
</dbReference>
<protein>
    <submittedName>
        <fullName evidence="2">Uncharacterized protein</fullName>
    </submittedName>
</protein>
<reference evidence="3" key="1">
    <citation type="submission" date="2015-10" db="EMBL/GenBank/DDBJ databases">
        <title>Metagenome-Assembled Genomes uncover a global brackish microbiome.</title>
        <authorList>
            <person name="Hugerth L.W."/>
            <person name="Larsson J."/>
            <person name="Alneberg J."/>
            <person name="Lindh M.V."/>
            <person name="Legrand C."/>
            <person name="Pinhassi J."/>
            <person name="Andersson A."/>
        </authorList>
    </citation>
    <scope>NUCLEOTIDE SEQUENCE [LARGE SCALE GENOMIC DNA]</scope>
</reference>
<feature type="chain" id="PRO_5006421744" evidence="1">
    <location>
        <begin position="21"/>
        <end position="92"/>
    </location>
</feature>
<comment type="caution">
    <text evidence="2">The sequence shown here is derived from an EMBL/GenBank/DDBJ whole genome shotgun (WGS) entry which is preliminary data.</text>
</comment>
<evidence type="ECO:0000313" key="2">
    <source>
        <dbReference type="EMBL" id="KRO41004.1"/>
    </source>
</evidence>
<sequence length="92" mass="9967">MMKKLILTAVLFSLPFYANAAIELQEGFSVNGSVFAVKKAKKYSSIAGCSEVAESKDIVKAFTFDTKTQKCTLYKRVKGLRSSSTSVSGVKS</sequence>
<dbReference type="AlphaFoldDB" id="A0A0R2PT54"/>
<name>A0A0R2PT54_9GAMM</name>
<dbReference type="EMBL" id="LIAV01000036">
    <property type="protein sequence ID" value="KRO41004.1"/>
    <property type="molecule type" value="Genomic_DNA"/>
</dbReference>